<reference evidence="1" key="1">
    <citation type="journal article" date="2014" name="Nat. Commun.">
        <title>The tobacco genome sequence and its comparison with those of tomato and potato.</title>
        <authorList>
            <person name="Sierro N."/>
            <person name="Battey J.N."/>
            <person name="Ouadi S."/>
            <person name="Bakaher N."/>
            <person name="Bovet L."/>
            <person name="Willig A."/>
            <person name="Goepfert S."/>
            <person name="Peitsch M.C."/>
            <person name="Ivanov N.V."/>
        </authorList>
    </citation>
    <scope>NUCLEOTIDE SEQUENCE [LARGE SCALE GENOMIC DNA]</scope>
</reference>
<organism evidence="1 2">
    <name type="scientific">Nicotiana tabacum</name>
    <name type="common">Common tobacco</name>
    <dbReference type="NCBI Taxonomy" id="4097"/>
    <lineage>
        <taxon>Eukaryota</taxon>
        <taxon>Viridiplantae</taxon>
        <taxon>Streptophyta</taxon>
        <taxon>Embryophyta</taxon>
        <taxon>Tracheophyta</taxon>
        <taxon>Spermatophyta</taxon>
        <taxon>Magnoliopsida</taxon>
        <taxon>eudicotyledons</taxon>
        <taxon>Gunneridae</taxon>
        <taxon>Pentapetalae</taxon>
        <taxon>asterids</taxon>
        <taxon>lamiids</taxon>
        <taxon>Solanales</taxon>
        <taxon>Solanaceae</taxon>
        <taxon>Nicotianoideae</taxon>
        <taxon>Nicotianeae</taxon>
        <taxon>Nicotiana</taxon>
    </lineage>
</organism>
<sequence>MFFNGSACRNGAGAGVVLVPPDRQVLPFSFVLGETCSNNAAEYQALIIGLEMALDLKILQLEIYSDSKLIINQLLRIYNVKKEDLLPYHQYASCLLEKFD</sequence>
<evidence type="ECO:0000313" key="1">
    <source>
        <dbReference type="Proteomes" id="UP000790787"/>
    </source>
</evidence>
<proteinExistence type="predicted"/>
<dbReference type="RefSeq" id="XP_075103650.1">
    <property type="nucleotide sequence ID" value="XM_075247549.1"/>
</dbReference>
<accession>A0AC58U2D9</accession>
<evidence type="ECO:0000313" key="2">
    <source>
        <dbReference type="RefSeq" id="XP_075103650.1"/>
    </source>
</evidence>
<gene>
    <name evidence="2" type="primary">LOC142178224</name>
</gene>
<name>A0AC58U2D9_TOBAC</name>
<dbReference type="Proteomes" id="UP000790787">
    <property type="component" value="Chromosome 24"/>
</dbReference>
<keyword evidence="1" id="KW-1185">Reference proteome</keyword>
<protein>
    <submittedName>
        <fullName evidence="2">Uncharacterized protein LOC142178224</fullName>
    </submittedName>
</protein>
<reference evidence="2" key="2">
    <citation type="submission" date="2025-08" db="UniProtKB">
        <authorList>
            <consortium name="RefSeq"/>
        </authorList>
    </citation>
    <scope>IDENTIFICATION</scope>
    <source>
        <tissue evidence="2">Leaf</tissue>
    </source>
</reference>